<comment type="caution">
    <text evidence="2">The sequence shown here is derived from an EMBL/GenBank/DDBJ whole genome shotgun (WGS) entry which is preliminary data.</text>
</comment>
<dbReference type="SUPFAM" id="SSF63825">
    <property type="entry name" value="YWTD domain"/>
    <property type="match status" value="1"/>
</dbReference>
<evidence type="ECO:0000313" key="3">
    <source>
        <dbReference type="Proteomes" id="UP000658225"/>
    </source>
</evidence>
<feature type="domain" description="Transglutaminase-like" evidence="1">
    <location>
        <begin position="175"/>
        <end position="231"/>
    </location>
</feature>
<dbReference type="SMART" id="SM00460">
    <property type="entry name" value="TGc"/>
    <property type="match status" value="1"/>
</dbReference>
<proteinExistence type="predicted"/>
<reference evidence="2" key="1">
    <citation type="submission" date="2020-10" db="EMBL/GenBank/DDBJ databases">
        <title>Genomic Encyclopedia of Type Strains, Phase IV (KMG-IV): sequencing the most valuable type-strain genomes for metagenomic binning, comparative biology and taxonomic classification.</title>
        <authorList>
            <person name="Goeker M."/>
        </authorList>
    </citation>
    <scope>NUCLEOTIDE SEQUENCE</scope>
    <source>
        <strain evidence="2">DSM 13886</strain>
    </source>
</reference>
<dbReference type="InterPro" id="IPR002931">
    <property type="entry name" value="Transglutaminase-like"/>
</dbReference>
<name>A0A927ML63_9BACL</name>
<evidence type="ECO:0000313" key="2">
    <source>
        <dbReference type="EMBL" id="MBE1556628.1"/>
    </source>
</evidence>
<dbReference type="InterPro" id="IPR038765">
    <property type="entry name" value="Papain-like_cys_pep_sf"/>
</dbReference>
<dbReference type="EMBL" id="JADBEL010000031">
    <property type="protein sequence ID" value="MBE1556628.1"/>
    <property type="molecule type" value="Genomic_DNA"/>
</dbReference>
<evidence type="ECO:0000259" key="1">
    <source>
        <dbReference type="SMART" id="SM00460"/>
    </source>
</evidence>
<protein>
    <recommendedName>
        <fullName evidence="1">Transglutaminase-like domain-containing protein</fullName>
    </recommendedName>
</protein>
<dbReference type="InterPro" id="IPR052557">
    <property type="entry name" value="CAP/Cytokinesis_protein"/>
</dbReference>
<dbReference type="Proteomes" id="UP000658225">
    <property type="component" value="Unassembled WGS sequence"/>
</dbReference>
<dbReference type="Pfam" id="PF16472">
    <property type="entry name" value="DUF5050"/>
    <property type="match status" value="1"/>
</dbReference>
<sequence length="383" mass="42985">MRKVFILLFIIILVVPLSMGNPMNTFTGILSNNIAKAATVNSEAPNSYKMIRSALLKNEKMGQFDTSELTYKEVGKLIQQVARENPEILYYQSAITWSDGKIEFSYVIPIDSAQKNAAALSKEMNKVLAIVNKSGSTDFDKVKAIHDYIVLNVAYDYDNLLNNTVPADSYTAYGALIKGVAVCEGYTKAAQLLMDRLGIENYYVEGSGNGGLHAWNLVKLNGHYYSMDITWDDPVPNVEGVVSYKYFLVSSDQLRKDHKWNEAGFPVAKSKKYNYFNDFSSLVEAKGHYYYSSLSDKHTLYRITKDGKAKKKVNNVRAPYFDIAGDWIYFSNYSMSGHLHKMKLDGSNLQSLNTIPSTNVSVIGNSVQFMDSKTKKVHTLSVK</sequence>
<keyword evidence="3" id="KW-1185">Reference proteome</keyword>
<gene>
    <name evidence="2" type="ORF">H4683_003753</name>
</gene>
<dbReference type="AlphaFoldDB" id="A0A927ML63"/>
<accession>A0A927ML63</accession>
<dbReference type="SUPFAM" id="SSF54001">
    <property type="entry name" value="Cysteine proteinases"/>
    <property type="match status" value="1"/>
</dbReference>
<dbReference type="PANTHER" id="PTHR46333">
    <property type="entry name" value="CYTOKINESIS PROTEIN 3"/>
    <property type="match status" value="1"/>
</dbReference>
<dbReference type="PANTHER" id="PTHR46333:SF2">
    <property type="entry name" value="CYTOKINESIS PROTEIN 3"/>
    <property type="match status" value="1"/>
</dbReference>
<dbReference type="Pfam" id="PF01841">
    <property type="entry name" value="Transglut_core"/>
    <property type="match status" value="1"/>
</dbReference>
<dbReference type="GO" id="GO:0005737">
    <property type="term" value="C:cytoplasm"/>
    <property type="evidence" value="ECO:0007669"/>
    <property type="project" value="TreeGrafter"/>
</dbReference>
<organism evidence="2 3">
    <name type="scientific">Sporosarcina limicola</name>
    <dbReference type="NCBI Taxonomy" id="34101"/>
    <lineage>
        <taxon>Bacteria</taxon>
        <taxon>Bacillati</taxon>
        <taxon>Bacillota</taxon>
        <taxon>Bacilli</taxon>
        <taxon>Bacillales</taxon>
        <taxon>Caryophanaceae</taxon>
        <taxon>Sporosarcina</taxon>
    </lineage>
</organism>
<dbReference type="RefSeq" id="WP_192600257.1">
    <property type="nucleotide sequence ID" value="NZ_JADBEL010000031.1"/>
</dbReference>
<dbReference type="Gene3D" id="3.10.620.30">
    <property type="match status" value="1"/>
</dbReference>
<dbReference type="InterPro" id="IPR032485">
    <property type="entry name" value="LRP1-like_beta_prop"/>
</dbReference>